<reference evidence="1 2" key="1">
    <citation type="submission" date="2019-03" db="EMBL/GenBank/DDBJ databases">
        <title>Genomic Encyclopedia of Type Strains, Phase IV (KMG-IV): sequencing the most valuable type-strain genomes for metagenomic binning, comparative biology and taxonomic classification.</title>
        <authorList>
            <person name="Goeker M."/>
        </authorList>
    </citation>
    <scope>NUCLEOTIDE SEQUENCE [LARGE SCALE GENOMIC DNA]</scope>
    <source>
        <strain evidence="1 2">DSM 25894</strain>
    </source>
</reference>
<keyword evidence="2" id="KW-1185">Reference proteome</keyword>
<dbReference type="AlphaFoldDB" id="A0A4R3N5K9"/>
<accession>A0A4R3N5K9</accession>
<evidence type="ECO:0000313" key="2">
    <source>
        <dbReference type="Proteomes" id="UP000294650"/>
    </source>
</evidence>
<sequence length="64" mass="7446">MCNGRGVRIIEIMPGVVELDKCECAECQEYRKISQVNLEAFLDRFEDAYQEYQRARSGTYECTS</sequence>
<organism evidence="1 2">
    <name type="scientific">Melghiribacillus thermohalophilus</name>
    <dbReference type="NCBI Taxonomy" id="1324956"/>
    <lineage>
        <taxon>Bacteria</taxon>
        <taxon>Bacillati</taxon>
        <taxon>Bacillota</taxon>
        <taxon>Bacilli</taxon>
        <taxon>Bacillales</taxon>
        <taxon>Bacillaceae</taxon>
        <taxon>Melghiribacillus</taxon>
    </lineage>
</organism>
<proteinExistence type="predicted"/>
<gene>
    <name evidence="1" type="ORF">EDD68_10780</name>
</gene>
<protein>
    <submittedName>
        <fullName evidence="1">Uncharacterized protein</fullName>
    </submittedName>
</protein>
<dbReference type="Proteomes" id="UP000294650">
    <property type="component" value="Unassembled WGS sequence"/>
</dbReference>
<name>A0A4R3N5K9_9BACI</name>
<dbReference type="EMBL" id="SMAN01000007">
    <property type="protein sequence ID" value="TCT23366.1"/>
    <property type="molecule type" value="Genomic_DNA"/>
</dbReference>
<comment type="caution">
    <text evidence="1">The sequence shown here is derived from an EMBL/GenBank/DDBJ whole genome shotgun (WGS) entry which is preliminary data.</text>
</comment>
<dbReference type="RefSeq" id="WP_165902095.1">
    <property type="nucleotide sequence ID" value="NZ_SMAN01000007.1"/>
</dbReference>
<evidence type="ECO:0000313" key="1">
    <source>
        <dbReference type="EMBL" id="TCT23366.1"/>
    </source>
</evidence>